<dbReference type="RefSeq" id="WP_129786542.1">
    <property type="nucleotide sequence ID" value="NZ_RZHH01000003.1"/>
</dbReference>
<comment type="caution">
    <text evidence="5">The sequence shown here is derived from an EMBL/GenBank/DDBJ whole genome shotgun (WGS) entry which is preliminary data.</text>
</comment>
<evidence type="ECO:0000256" key="1">
    <source>
        <dbReference type="SAM" id="Coils"/>
    </source>
</evidence>
<reference evidence="5 6" key="1">
    <citation type="submission" date="2018-12" db="EMBL/GenBank/DDBJ databases">
        <title>Genome analysis provides insights into bioremediation potentialities of Halogeometricum borinquense strain N11.</title>
        <authorList>
            <person name="Najjari A."/>
            <person name="Youssef N."/>
            <person name="Fhoula I."/>
            <person name="Ben Dhia O."/>
            <person name="Mahjoubi M."/>
            <person name="Ouzari H.I."/>
            <person name="Cherif A."/>
        </authorList>
    </citation>
    <scope>NUCLEOTIDE SEQUENCE [LARGE SCALE GENOMIC DNA]</scope>
    <source>
        <strain evidence="5 6">N11</strain>
    </source>
</reference>
<sequence>MSSVTETDVDDESPLHDESPADRETLRGRIEVLREENRRLREEYLRARQAQYRRTAIGMAAIGLCALAGAAVLPALRTTLLVLAGTGGFGASLLYYLTPDQLVPVSVGQSVFTAHDRHASSLVDELGLQDTTVYVPRVRDQEAVSPEQIRLFIPQARGWELPSDDALAATFVEPDDEMRRGISLEPTGVSLLSEFADAANTNPSEPADLADQLCEAVVEQFELSTYADAEVDTATNRVSVRAGHSAYGELTAFDHPLVSVIGAGLARGLGASVETESVESVDSDEYLISYRYRTIDSASTKQG</sequence>
<keyword evidence="3" id="KW-0812">Transmembrane</keyword>
<keyword evidence="1" id="KW-0175">Coiled coil</keyword>
<gene>
    <name evidence="5" type="ORF">ELS19_19175</name>
</gene>
<evidence type="ECO:0000259" key="4">
    <source>
        <dbReference type="Pfam" id="PF25939"/>
    </source>
</evidence>
<feature type="transmembrane region" description="Helical" evidence="3">
    <location>
        <begin position="55"/>
        <end position="73"/>
    </location>
</feature>
<feature type="coiled-coil region" evidence="1">
    <location>
        <begin position="23"/>
        <end position="50"/>
    </location>
</feature>
<proteinExistence type="predicted"/>
<keyword evidence="3" id="KW-0472">Membrane</keyword>
<evidence type="ECO:0000313" key="6">
    <source>
        <dbReference type="Proteomes" id="UP000294028"/>
    </source>
</evidence>
<protein>
    <recommendedName>
        <fullName evidence="4">DUF7982 domain-containing protein</fullName>
    </recommendedName>
</protein>
<dbReference type="Proteomes" id="UP000294028">
    <property type="component" value="Unassembled WGS sequence"/>
</dbReference>
<accession>A0A482TC33</accession>
<dbReference type="AlphaFoldDB" id="A0A482TC33"/>
<evidence type="ECO:0000256" key="2">
    <source>
        <dbReference type="SAM" id="MobiDB-lite"/>
    </source>
</evidence>
<name>A0A482TC33_9EURY</name>
<organism evidence="5 6">
    <name type="scientific">Halogeometricum borinquense</name>
    <dbReference type="NCBI Taxonomy" id="60847"/>
    <lineage>
        <taxon>Archaea</taxon>
        <taxon>Methanobacteriati</taxon>
        <taxon>Methanobacteriota</taxon>
        <taxon>Stenosarchaea group</taxon>
        <taxon>Halobacteria</taxon>
        <taxon>Halobacteriales</taxon>
        <taxon>Haloferacaceae</taxon>
        <taxon>Halogeometricum</taxon>
    </lineage>
</organism>
<evidence type="ECO:0000313" key="5">
    <source>
        <dbReference type="EMBL" id="RYJ08613.1"/>
    </source>
</evidence>
<dbReference type="EMBL" id="RZHH01000003">
    <property type="protein sequence ID" value="RYJ08613.1"/>
    <property type="molecule type" value="Genomic_DNA"/>
</dbReference>
<keyword evidence="3" id="KW-1133">Transmembrane helix</keyword>
<dbReference type="Pfam" id="PF25939">
    <property type="entry name" value="DUF7982"/>
    <property type="match status" value="1"/>
</dbReference>
<feature type="region of interest" description="Disordered" evidence="2">
    <location>
        <begin position="1"/>
        <end position="23"/>
    </location>
</feature>
<feature type="compositionally biased region" description="Basic and acidic residues" evidence="2">
    <location>
        <begin position="13"/>
        <end position="23"/>
    </location>
</feature>
<evidence type="ECO:0000256" key="3">
    <source>
        <dbReference type="SAM" id="Phobius"/>
    </source>
</evidence>
<feature type="domain" description="DUF7982" evidence="4">
    <location>
        <begin position="23"/>
        <end position="292"/>
    </location>
</feature>
<dbReference type="InterPro" id="IPR058288">
    <property type="entry name" value="DUF7982"/>
</dbReference>